<dbReference type="AlphaFoldDB" id="A0A8H4V4D9"/>
<dbReference type="Pfam" id="PF04117">
    <property type="entry name" value="Mpv17_PMP22"/>
    <property type="match status" value="1"/>
</dbReference>
<evidence type="ECO:0000313" key="8">
    <source>
        <dbReference type="EMBL" id="KAF4508067.1"/>
    </source>
</evidence>
<evidence type="ECO:0000256" key="4">
    <source>
        <dbReference type="ARBA" id="ARBA00022989"/>
    </source>
</evidence>
<sequence>MSLTVVVRAAPSGGILRDAALQCRFRAFLPPCSAAYSSESAAAKTKTQVKPSTPASPSSQPLLLPPDKPSAAPRVVSVHRLNHKLPWALGPVASAVEAYGQSQRRRPYTTQIVGALVVFFCADLSAQHIGGREYDARRTARALVIGLVAAVPFYKWFVFLSKNFNYASRFRSIFTKVAVNQLFFTPTFNVYFFGSHALLAGDGLDAALQRVRDAVPTSWLNSFKVWPATVFVCHAFLPLEFRTLFSNFVAVGWQTYLSYLNRQAELRDEARAMAVTAAAP</sequence>
<organism evidence="8 9">
    <name type="scientific">Ophiocordyceps sinensis</name>
    <dbReference type="NCBI Taxonomy" id="72228"/>
    <lineage>
        <taxon>Eukaryota</taxon>
        <taxon>Fungi</taxon>
        <taxon>Dikarya</taxon>
        <taxon>Ascomycota</taxon>
        <taxon>Pezizomycotina</taxon>
        <taxon>Sordariomycetes</taxon>
        <taxon>Hypocreomycetidae</taxon>
        <taxon>Hypocreales</taxon>
        <taxon>Ophiocordycipitaceae</taxon>
        <taxon>Ophiocordyceps</taxon>
    </lineage>
</organism>
<dbReference type="OrthoDB" id="430207at2759"/>
<keyword evidence="4 6" id="KW-1133">Transmembrane helix</keyword>
<name>A0A8H4V4D9_9HYPO</name>
<keyword evidence="3 6" id="KW-0812">Transmembrane</keyword>
<accession>A0A8H4V4D9</accession>
<dbReference type="PANTHER" id="PTHR11266:SF113">
    <property type="entry name" value="MEMBRANE PROTEIN, MPV17_PMP22 FAMILY, PUTATIVE (AFU_ORTHOLOGUE AFUA_1G13840)-RELATED"/>
    <property type="match status" value="1"/>
</dbReference>
<dbReference type="InterPro" id="IPR007248">
    <property type="entry name" value="Mpv17_PMP22"/>
</dbReference>
<dbReference type="GO" id="GO:0005739">
    <property type="term" value="C:mitochondrion"/>
    <property type="evidence" value="ECO:0007669"/>
    <property type="project" value="TreeGrafter"/>
</dbReference>
<evidence type="ECO:0000256" key="6">
    <source>
        <dbReference type="RuleBase" id="RU363053"/>
    </source>
</evidence>
<evidence type="ECO:0000256" key="3">
    <source>
        <dbReference type="ARBA" id="ARBA00022692"/>
    </source>
</evidence>
<evidence type="ECO:0000256" key="2">
    <source>
        <dbReference type="ARBA" id="ARBA00006824"/>
    </source>
</evidence>
<evidence type="ECO:0000256" key="5">
    <source>
        <dbReference type="ARBA" id="ARBA00023136"/>
    </source>
</evidence>
<evidence type="ECO:0000256" key="7">
    <source>
        <dbReference type="SAM" id="MobiDB-lite"/>
    </source>
</evidence>
<evidence type="ECO:0000313" key="9">
    <source>
        <dbReference type="Proteomes" id="UP000557566"/>
    </source>
</evidence>
<dbReference type="Proteomes" id="UP000557566">
    <property type="component" value="Unassembled WGS sequence"/>
</dbReference>
<dbReference type="EMBL" id="JAAVMX010000005">
    <property type="protein sequence ID" value="KAF4508067.1"/>
    <property type="molecule type" value="Genomic_DNA"/>
</dbReference>
<feature type="region of interest" description="Disordered" evidence="7">
    <location>
        <begin position="45"/>
        <end position="65"/>
    </location>
</feature>
<dbReference type="GO" id="GO:0016020">
    <property type="term" value="C:membrane"/>
    <property type="evidence" value="ECO:0007669"/>
    <property type="project" value="UniProtKB-SubCell"/>
</dbReference>
<feature type="transmembrane region" description="Helical" evidence="6">
    <location>
        <begin position="142"/>
        <end position="161"/>
    </location>
</feature>
<evidence type="ECO:0000256" key="1">
    <source>
        <dbReference type="ARBA" id="ARBA00004141"/>
    </source>
</evidence>
<gene>
    <name evidence="8" type="ORF">G6O67_004495</name>
</gene>
<comment type="subcellular location">
    <subcellularLocation>
        <location evidence="1">Membrane</location>
        <topology evidence="1">Multi-pass membrane protein</topology>
    </subcellularLocation>
</comment>
<feature type="compositionally biased region" description="Low complexity" evidence="7">
    <location>
        <begin position="51"/>
        <end position="62"/>
    </location>
</feature>
<evidence type="ECO:0008006" key="10">
    <source>
        <dbReference type="Google" id="ProtNLM"/>
    </source>
</evidence>
<keyword evidence="5 6" id="KW-0472">Membrane</keyword>
<keyword evidence="9" id="KW-1185">Reference proteome</keyword>
<reference evidence="8 9" key="1">
    <citation type="journal article" date="2020" name="Genome Biol. Evol.">
        <title>A new high-quality draft genome assembly of the Chinese cordyceps Ophiocordyceps sinensis.</title>
        <authorList>
            <person name="Shu R."/>
            <person name="Zhang J."/>
            <person name="Meng Q."/>
            <person name="Zhang H."/>
            <person name="Zhou G."/>
            <person name="Li M."/>
            <person name="Wu P."/>
            <person name="Zhao Y."/>
            <person name="Chen C."/>
            <person name="Qin Q."/>
        </authorList>
    </citation>
    <scope>NUCLEOTIDE SEQUENCE [LARGE SCALE GENOMIC DNA]</scope>
    <source>
        <strain evidence="8 9">IOZ07</strain>
    </source>
</reference>
<protein>
    <recommendedName>
        <fullName evidence="10">Mpv17/PMP22 family protein</fullName>
    </recommendedName>
</protein>
<proteinExistence type="inferred from homology"/>
<dbReference type="PANTHER" id="PTHR11266">
    <property type="entry name" value="PEROXISOMAL MEMBRANE PROTEIN 2, PXMP2 MPV17"/>
    <property type="match status" value="1"/>
</dbReference>
<comment type="caution">
    <text evidence="8">The sequence shown here is derived from an EMBL/GenBank/DDBJ whole genome shotgun (WGS) entry which is preliminary data.</text>
</comment>
<comment type="similarity">
    <text evidence="2 6">Belongs to the peroxisomal membrane protein PXMP2/4 family.</text>
</comment>
<feature type="transmembrane region" description="Helical" evidence="6">
    <location>
        <begin position="112"/>
        <end position="130"/>
    </location>
</feature>